<reference evidence="1 2" key="1">
    <citation type="submission" date="2018-05" db="EMBL/GenBank/DDBJ databases">
        <title>Leucothrix arctica sp. nov., isolated from Arctic seawater.</title>
        <authorList>
            <person name="Choi A."/>
            <person name="Baek K."/>
        </authorList>
    </citation>
    <scope>NUCLEOTIDE SEQUENCE [LARGE SCALE GENOMIC DNA]</scope>
    <source>
        <strain evidence="1 2">JCM 18388</strain>
    </source>
</reference>
<dbReference type="GO" id="GO:0016740">
    <property type="term" value="F:transferase activity"/>
    <property type="evidence" value="ECO:0007669"/>
    <property type="project" value="UniProtKB-KW"/>
</dbReference>
<dbReference type="SUPFAM" id="SSF110857">
    <property type="entry name" value="Gamma-glutamyl cyclotransferase-like"/>
    <property type="match status" value="1"/>
</dbReference>
<dbReference type="AlphaFoldDB" id="A0A317CLK1"/>
<sequence>MACFFGFGSLVNTATHRYQPVTAAKVDGWRRIWVNNKCYEHAFLSVEPDESSAIQGLMAQVPEDDWQELDTREVGYLRRVLTPQEWMTQAHCSDAPAALITSAPTNDTQMYVLQNGEYAQAAKPILWSYLETVLFGYYQWFGPEGVDNFIQSTGAWTSVLDDRSQPIYPRYVPAEGDAAEIIAHKISNLSQTV</sequence>
<gene>
    <name evidence="1" type="ORF">DKW60_05535</name>
</gene>
<proteinExistence type="predicted"/>
<dbReference type="InterPro" id="IPR036568">
    <property type="entry name" value="GGCT-like_sf"/>
</dbReference>
<dbReference type="OrthoDB" id="5567366at2"/>
<keyword evidence="1" id="KW-0808">Transferase</keyword>
<protein>
    <submittedName>
        <fullName evidence="1">Gamma-glutamylcyclotransferase</fullName>
    </submittedName>
</protein>
<evidence type="ECO:0000313" key="1">
    <source>
        <dbReference type="EMBL" id="PWQ99474.1"/>
    </source>
</evidence>
<dbReference type="EMBL" id="QGKM01000010">
    <property type="protein sequence ID" value="PWQ99474.1"/>
    <property type="molecule type" value="Genomic_DNA"/>
</dbReference>
<keyword evidence="2" id="KW-1185">Reference proteome</keyword>
<comment type="caution">
    <text evidence="1">The sequence shown here is derived from an EMBL/GenBank/DDBJ whole genome shotgun (WGS) entry which is preliminary data.</text>
</comment>
<organism evidence="1 2">
    <name type="scientific">Leucothrix pacifica</name>
    <dbReference type="NCBI Taxonomy" id="1247513"/>
    <lineage>
        <taxon>Bacteria</taxon>
        <taxon>Pseudomonadati</taxon>
        <taxon>Pseudomonadota</taxon>
        <taxon>Gammaproteobacteria</taxon>
        <taxon>Thiotrichales</taxon>
        <taxon>Thiotrichaceae</taxon>
        <taxon>Leucothrix</taxon>
    </lineage>
</organism>
<dbReference type="Proteomes" id="UP000245539">
    <property type="component" value="Unassembled WGS sequence"/>
</dbReference>
<dbReference type="RefSeq" id="WP_109836671.1">
    <property type="nucleotide sequence ID" value="NZ_QGKM01000010.1"/>
</dbReference>
<dbReference type="Gene3D" id="3.10.490.10">
    <property type="entry name" value="Gamma-glutamyl cyclotransferase-like"/>
    <property type="match status" value="1"/>
</dbReference>
<accession>A0A317CLK1</accession>
<evidence type="ECO:0000313" key="2">
    <source>
        <dbReference type="Proteomes" id="UP000245539"/>
    </source>
</evidence>
<name>A0A317CLK1_9GAMM</name>